<evidence type="ECO:0000256" key="1">
    <source>
        <dbReference type="SAM" id="MobiDB-lite"/>
    </source>
</evidence>
<protein>
    <submittedName>
        <fullName evidence="2">Uncharacterized protein</fullName>
    </submittedName>
</protein>
<proteinExistence type="predicted"/>
<dbReference type="EMBL" id="AMZH03015474">
    <property type="protein sequence ID" value="RRT45990.1"/>
    <property type="molecule type" value="Genomic_DNA"/>
</dbReference>
<evidence type="ECO:0000313" key="3">
    <source>
        <dbReference type="Proteomes" id="UP000287651"/>
    </source>
</evidence>
<dbReference type="AlphaFoldDB" id="A0A426Y305"/>
<gene>
    <name evidence="2" type="ORF">B296_00045817</name>
</gene>
<dbReference type="Proteomes" id="UP000287651">
    <property type="component" value="Unassembled WGS sequence"/>
</dbReference>
<comment type="caution">
    <text evidence="2">The sequence shown here is derived from an EMBL/GenBank/DDBJ whole genome shotgun (WGS) entry which is preliminary data.</text>
</comment>
<sequence length="179" mass="20388">MSDPPLQHGGAPMGFANVTMVKRERERARSMSDPPLHAWRHANGVRKRDNGEEKEREHDLCRTHPFTYGGTPMGFANVTTAKRVVQKNEPWLSASQRSSIKLGAKLKRRDIKEKVCVILRTPEFLPSVPSILICLRRRRHVLEDMEVRVTRLTYARVILAHHSGKSSVAYPHPTVLLRA</sequence>
<feature type="region of interest" description="Disordered" evidence="1">
    <location>
        <begin position="23"/>
        <end position="58"/>
    </location>
</feature>
<evidence type="ECO:0000313" key="2">
    <source>
        <dbReference type="EMBL" id="RRT45990.1"/>
    </source>
</evidence>
<feature type="compositionally biased region" description="Basic and acidic residues" evidence="1">
    <location>
        <begin position="46"/>
        <end position="58"/>
    </location>
</feature>
<reference evidence="2 3" key="1">
    <citation type="journal article" date="2014" name="Agronomy (Basel)">
        <title>A Draft Genome Sequence for Ensete ventricosum, the Drought-Tolerant Tree Against Hunger.</title>
        <authorList>
            <person name="Harrison J."/>
            <person name="Moore K.A."/>
            <person name="Paszkiewicz K."/>
            <person name="Jones T."/>
            <person name="Grant M."/>
            <person name="Ambacheew D."/>
            <person name="Muzemil S."/>
            <person name="Studholme D.J."/>
        </authorList>
    </citation>
    <scope>NUCLEOTIDE SEQUENCE [LARGE SCALE GENOMIC DNA]</scope>
</reference>
<accession>A0A426Y305</accession>
<name>A0A426Y305_ENSVE</name>
<organism evidence="2 3">
    <name type="scientific">Ensete ventricosum</name>
    <name type="common">Abyssinian banana</name>
    <name type="synonym">Musa ensete</name>
    <dbReference type="NCBI Taxonomy" id="4639"/>
    <lineage>
        <taxon>Eukaryota</taxon>
        <taxon>Viridiplantae</taxon>
        <taxon>Streptophyta</taxon>
        <taxon>Embryophyta</taxon>
        <taxon>Tracheophyta</taxon>
        <taxon>Spermatophyta</taxon>
        <taxon>Magnoliopsida</taxon>
        <taxon>Liliopsida</taxon>
        <taxon>Zingiberales</taxon>
        <taxon>Musaceae</taxon>
        <taxon>Ensete</taxon>
    </lineage>
</organism>